<organism evidence="1 2">
    <name type="scientific">Mucuna pruriens</name>
    <name type="common">Velvet bean</name>
    <name type="synonym">Dolichos pruriens</name>
    <dbReference type="NCBI Taxonomy" id="157652"/>
    <lineage>
        <taxon>Eukaryota</taxon>
        <taxon>Viridiplantae</taxon>
        <taxon>Streptophyta</taxon>
        <taxon>Embryophyta</taxon>
        <taxon>Tracheophyta</taxon>
        <taxon>Spermatophyta</taxon>
        <taxon>Magnoliopsida</taxon>
        <taxon>eudicotyledons</taxon>
        <taxon>Gunneridae</taxon>
        <taxon>Pentapetalae</taxon>
        <taxon>rosids</taxon>
        <taxon>fabids</taxon>
        <taxon>Fabales</taxon>
        <taxon>Fabaceae</taxon>
        <taxon>Papilionoideae</taxon>
        <taxon>50 kb inversion clade</taxon>
        <taxon>NPAAA clade</taxon>
        <taxon>indigoferoid/millettioid clade</taxon>
        <taxon>Phaseoleae</taxon>
        <taxon>Mucuna</taxon>
    </lineage>
</organism>
<accession>A0A371IIA4</accession>
<feature type="non-terminal residue" evidence="1">
    <location>
        <position position="1"/>
    </location>
</feature>
<name>A0A371IIA4_MUCPR</name>
<gene>
    <name evidence="1" type="ORF">CR513_00173</name>
</gene>
<keyword evidence="2" id="KW-1185">Reference proteome</keyword>
<dbReference type="AlphaFoldDB" id="A0A371IIA4"/>
<dbReference type="Proteomes" id="UP000257109">
    <property type="component" value="Unassembled WGS sequence"/>
</dbReference>
<dbReference type="OrthoDB" id="418757at2759"/>
<dbReference type="EMBL" id="QJKJ01000027">
    <property type="protein sequence ID" value="RDY14714.1"/>
    <property type="molecule type" value="Genomic_DNA"/>
</dbReference>
<comment type="caution">
    <text evidence="1">The sequence shown here is derived from an EMBL/GenBank/DDBJ whole genome shotgun (WGS) entry which is preliminary data.</text>
</comment>
<evidence type="ECO:0000313" key="2">
    <source>
        <dbReference type="Proteomes" id="UP000257109"/>
    </source>
</evidence>
<protein>
    <submittedName>
        <fullName evidence="1">Uncharacterized protein</fullName>
    </submittedName>
</protein>
<evidence type="ECO:0000313" key="1">
    <source>
        <dbReference type="EMBL" id="RDY14714.1"/>
    </source>
</evidence>
<reference evidence="1" key="1">
    <citation type="submission" date="2018-05" db="EMBL/GenBank/DDBJ databases">
        <title>Draft genome of Mucuna pruriens seed.</title>
        <authorList>
            <person name="Nnadi N.E."/>
            <person name="Vos R."/>
            <person name="Hasami M.H."/>
            <person name="Devisetty U.K."/>
            <person name="Aguiy J.C."/>
        </authorList>
    </citation>
    <scope>NUCLEOTIDE SEQUENCE [LARGE SCALE GENOMIC DNA]</scope>
    <source>
        <strain evidence="1">JCA_2017</strain>
    </source>
</reference>
<proteinExistence type="predicted"/>
<sequence>MRGKGVRLKRYIEILRLRECEFSQGKREKRERERKRKRKCSVFISTQNRVVSKLFGLKGVILAGIIEGNINIMVSLNSTNYHLWKGKMKDLLFVKRIHLPIFVAQKSESTSDEE</sequence>